<evidence type="ECO:0000313" key="1">
    <source>
        <dbReference type="EMBL" id="MDK2598331.1"/>
    </source>
</evidence>
<evidence type="ECO:0000313" key="2">
    <source>
        <dbReference type="Proteomes" id="UP001231915"/>
    </source>
</evidence>
<sequence>MQINSLVSWLAIYLKKKMGIFIVTNFAGRNTQTQLEAIVDKIIDYLTAYNKA</sequence>
<proteinExistence type="predicted"/>
<reference evidence="1 2" key="1">
    <citation type="submission" date="2023-05" db="EMBL/GenBank/DDBJ databases">
        <title>Pseudoalteromonas ardens sp. nov., Pseudoalteromonas obscura sp. nov., and Pseudoalteromonas umbrosa sp. nov., isolated from the coral Montipora capitata.</title>
        <authorList>
            <person name="Thomas E.M."/>
            <person name="Smith E.M."/>
            <person name="Papke E."/>
            <person name="Shlafstein M.D."/>
            <person name="Oline D.K."/>
            <person name="Videau P."/>
            <person name="Saw J.H."/>
            <person name="Strangman W.K."/>
            <person name="Ushijima B."/>
        </authorList>
    </citation>
    <scope>NUCLEOTIDE SEQUENCE [LARGE SCALE GENOMIC DNA]</scope>
    <source>
        <strain evidence="1 2">P94</strain>
    </source>
</reference>
<dbReference type="Proteomes" id="UP001231915">
    <property type="component" value="Unassembled WGS sequence"/>
</dbReference>
<keyword evidence="2" id="KW-1185">Reference proteome</keyword>
<name>A0ABT7ETD9_9GAMM</name>
<organism evidence="1 2">
    <name type="scientific">Pseudoalteromonas obscura</name>
    <dbReference type="NCBI Taxonomy" id="3048491"/>
    <lineage>
        <taxon>Bacteria</taxon>
        <taxon>Pseudomonadati</taxon>
        <taxon>Pseudomonadota</taxon>
        <taxon>Gammaproteobacteria</taxon>
        <taxon>Alteromonadales</taxon>
        <taxon>Pseudoalteromonadaceae</taxon>
        <taxon>Pseudoalteromonas</taxon>
    </lineage>
</organism>
<gene>
    <name evidence="1" type="ORF">QNM18_25075</name>
</gene>
<dbReference type="EMBL" id="JASJUT010000016">
    <property type="protein sequence ID" value="MDK2598331.1"/>
    <property type="molecule type" value="Genomic_DNA"/>
</dbReference>
<comment type="caution">
    <text evidence="1">The sequence shown here is derived from an EMBL/GenBank/DDBJ whole genome shotgun (WGS) entry which is preliminary data.</text>
</comment>
<protein>
    <submittedName>
        <fullName evidence="1">Uncharacterized protein</fullName>
    </submittedName>
</protein>
<dbReference type="RefSeq" id="WP_284138758.1">
    <property type="nucleotide sequence ID" value="NZ_JASJUT010000016.1"/>
</dbReference>
<accession>A0ABT7ETD9</accession>